<dbReference type="Gene3D" id="2.60.40.10">
    <property type="entry name" value="Immunoglobulins"/>
    <property type="match status" value="1"/>
</dbReference>
<dbReference type="InterPro" id="IPR017853">
    <property type="entry name" value="GH"/>
</dbReference>
<dbReference type="PRINTS" id="PR00132">
    <property type="entry name" value="GLHYDRLASE2"/>
</dbReference>
<evidence type="ECO:0000259" key="9">
    <source>
        <dbReference type="Pfam" id="PF02836"/>
    </source>
</evidence>
<dbReference type="GO" id="GO:0005975">
    <property type="term" value="P:carbohydrate metabolic process"/>
    <property type="evidence" value="ECO:0007669"/>
    <property type="project" value="InterPro"/>
</dbReference>
<dbReference type="Proteomes" id="UP000242913">
    <property type="component" value="Unassembled WGS sequence"/>
</dbReference>
<keyword evidence="5" id="KW-0378">Hydrolase</keyword>
<proteinExistence type="inferred from homology"/>
<dbReference type="EC" id="3.2.1.31" evidence="3"/>
<dbReference type="FunFam" id="3.20.20.80:FF:000080">
    <property type="entry name" value="Beta-glucuronidase UidA"/>
    <property type="match status" value="1"/>
</dbReference>
<dbReference type="FunFam" id="2.60.120.260:FF:000198">
    <property type="entry name" value="Beta-glucuronidase"/>
    <property type="match status" value="1"/>
</dbReference>
<evidence type="ECO:0000256" key="5">
    <source>
        <dbReference type="ARBA" id="ARBA00022801"/>
    </source>
</evidence>
<dbReference type="SUPFAM" id="SSF49303">
    <property type="entry name" value="beta-Galactosidase/glucuronidase domain"/>
    <property type="match status" value="1"/>
</dbReference>
<evidence type="ECO:0000259" key="10">
    <source>
        <dbReference type="Pfam" id="PF02837"/>
    </source>
</evidence>
<dbReference type="InterPro" id="IPR006101">
    <property type="entry name" value="Glyco_hydro_2"/>
</dbReference>
<feature type="domain" description="Glycosyl hydrolases family 2 sugar binding" evidence="10">
    <location>
        <begin position="29"/>
        <end position="211"/>
    </location>
</feature>
<evidence type="ECO:0000313" key="12">
    <source>
        <dbReference type="Proteomes" id="UP000242913"/>
    </source>
</evidence>
<feature type="domain" description="Glycoside hydrolase family 2 immunoglobulin-like beta-sandwich" evidence="8">
    <location>
        <begin position="233"/>
        <end position="307"/>
    </location>
</feature>
<evidence type="ECO:0000256" key="6">
    <source>
        <dbReference type="ARBA" id="ARBA00023295"/>
    </source>
</evidence>
<dbReference type="GO" id="GO:0019391">
    <property type="term" value="P:glucuronoside catabolic process"/>
    <property type="evidence" value="ECO:0007669"/>
    <property type="project" value="TreeGrafter"/>
</dbReference>
<dbReference type="InterPro" id="IPR006104">
    <property type="entry name" value="Glyco_hydro_2_N"/>
</dbReference>
<dbReference type="InterPro" id="IPR008979">
    <property type="entry name" value="Galactose-bd-like_sf"/>
</dbReference>
<comment type="function">
    <text evidence="1">Plays an important role in the degradation of dermatan and keratan sulfates.</text>
</comment>
<dbReference type="InterPro" id="IPR036156">
    <property type="entry name" value="Beta-gal/glucu_dom_sf"/>
</dbReference>
<dbReference type="Gene3D" id="3.20.20.80">
    <property type="entry name" value="Glycosidases"/>
    <property type="match status" value="1"/>
</dbReference>
<gene>
    <name evidence="11" type="ORF">X798_04189</name>
</gene>
<evidence type="ECO:0000256" key="7">
    <source>
        <dbReference type="SAM" id="SignalP"/>
    </source>
</evidence>
<dbReference type="PANTHER" id="PTHR10066:SF67">
    <property type="entry name" value="BETA-GLUCURONIDASE"/>
    <property type="match status" value="1"/>
</dbReference>
<keyword evidence="7" id="KW-0732">Signal</keyword>
<reference evidence="11 12" key="1">
    <citation type="submission" date="2015-12" db="EMBL/GenBank/DDBJ databases">
        <title>Draft genome of the nematode, Onchocerca flexuosa.</title>
        <authorList>
            <person name="Mitreva M."/>
        </authorList>
    </citation>
    <scope>NUCLEOTIDE SEQUENCE [LARGE SCALE GENOMIC DNA]</scope>
    <source>
        <strain evidence="11">Red Deer</strain>
    </source>
</reference>
<dbReference type="OrthoDB" id="408532at2759"/>
<dbReference type="PANTHER" id="PTHR10066">
    <property type="entry name" value="BETA-GLUCURONIDASE"/>
    <property type="match status" value="1"/>
</dbReference>
<dbReference type="Gene3D" id="2.60.120.260">
    <property type="entry name" value="Galactose-binding domain-like"/>
    <property type="match status" value="1"/>
</dbReference>
<feature type="chain" id="PRO_5012104805" description="Beta-glucuronidase" evidence="7">
    <location>
        <begin position="16"/>
        <end position="615"/>
    </location>
</feature>
<protein>
    <recommendedName>
        <fullName evidence="4">Beta-glucuronidase</fullName>
        <ecNumber evidence="3">3.2.1.31</ecNumber>
    </recommendedName>
</protein>
<evidence type="ECO:0000256" key="4">
    <source>
        <dbReference type="ARBA" id="ARBA00016205"/>
    </source>
</evidence>
<organism evidence="11 12">
    <name type="scientific">Onchocerca flexuosa</name>
    <dbReference type="NCBI Taxonomy" id="387005"/>
    <lineage>
        <taxon>Eukaryota</taxon>
        <taxon>Metazoa</taxon>
        <taxon>Ecdysozoa</taxon>
        <taxon>Nematoda</taxon>
        <taxon>Chromadorea</taxon>
        <taxon>Rhabditida</taxon>
        <taxon>Spirurina</taxon>
        <taxon>Spiruromorpha</taxon>
        <taxon>Filarioidea</taxon>
        <taxon>Onchocercidae</taxon>
        <taxon>Onchocerca</taxon>
    </lineage>
</organism>
<dbReference type="Pfam" id="PF02837">
    <property type="entry name" value="Glyco_hydro_2_N"/>
    <property type="match status" value="1"/>
</dbReference>
<evidence type="ECO:0000259" key="8">
    <source>
        <dbReference type="Pfam" id="PF00703"/>
    </source>
</evidence>
<dbReference type="SUPFAM" id="SSF49785">
    <property type="entry name" value="Galactose-binding domain-like"/>
    <property type="match status" value="1"/>
</dbReference>
<dbReference type="InterPro" id="IPR006102">
    <property type="entry name" value="Ig-like_GH2"/>
</dbReference>
<dbReference type="InterPro" id="IPR013783">
    <property type="entry name" value="Ig-like_fold"/>
</dbReference>
<dbReference type="GO" id="GO:0030246">
    <property type="term" value="F:carbohydrate binding"/>
    <property type="evidence" value="ECO:0007669"/>
    <property type="project" value="TreeGrafter"/>
</dbReference>
<dbReference type="AlphaFoldDB" id="A0A238BVP1"/>
<keyword evidence="12" id="KW-1185">Reference proteome</keyword>
<evidence type="ECO:0000313" key="11">
    <source>
        <dbReference type="EMBL" id="OZC08775.1"/>
    </source>
</evidence>
<dbReference type="InterPro" id="IPR006103">
    <property type="entry name" value="Glyco_hydro_2_cat"/>
</dbReference>
<accession>A0A238BVP1</accession>
<name>A0A238BVP1_9BILA</name>
<comment type="similarity">
    <text evidence="2">Belongs to the glycosyl hydrolase 2 family.</text>
</comment>
<dbReference type="SUPFAM" id="SSF51445">
    <property type="entry name" value="(Trans)glycosidases"/>
    <property type="match status" value="1"/>
</dbReference>
<keyword evidence="6" id="KW-0326">Glycosidase</keyword>
<evidence type="ECO:0000256" key="2">
    <source>
        <dbReference type="ARBA" id="ARBA00007401"/>
    </source>
</evidence>
<evidence type="ECO:0000256" key="1">
    <source>
        <dbReference type="ARBA" id="ARBA00003025"/>
    </source>
</evidence>
<sequence>MFLLLLSALIPGVCTILQVQRNERRFYDQLDGLWTFVREERNSPSVGIKRDWHLYDLSEFENATVMPVPSAYNDLTADREVREHVGWVWYQRKFFVSVRDKYYRHFVRFSSVQYYAVVFINKKIVGIHVGGHLPFEIDITNHVLFDDENRLTVAVNNTLTSETIPPGEFRYIQKQHGGRKQYSDGFFKQTWNFDFFNYAGILRPVYITRKPFAYIDDISIKAGADGSFGYKVYTVSSTQLATVQVTVMDKNGTVIFESDQHHYTGRIENIRPWWPRNMGAPALYNFMVQLSISDVLIDVYRLWFGFRTISLSENQTFINGKPFYCHGFGMHEDFELHGRGYNPVVLTKDLNMLEWMNGNCFRTSHYPYSEEMASEADRRGIAVITETPAVGMSYFTKQNQLLHAEIIRELIERDRNHPSTIMWSLANEPVSSDLAARSYFSELINLTRTLDPTRPVTAVLAQSFDTDQVADQLDLICINRYFGWYIDNGYLDTVNHSWIYEMDNWKLKYNKPIIVSEYGAEALPGLNQEPGRAFSEQYQQELLEQTHHAFDVLQKNHIITGEMIWNLADFMTADGVTRAVGNHKGMLTRTRQPKMAAYILKKRYKNLEKEMKYLK</sequence>
<dbReference type="GO" id="GO:0005615">
    <property type="term" value="C:extracellular space"/>
    <property type="evidence" value="ECO:0007669"/>
    <property type="project" value="TreeGrafter"/>
</dbReference>
<feature type="domain" description="Glycoside hydrolase family 2 catalytic" evidence="9">
    <location>
        <begin position="310"/>
        <end position="607"/>
    </location>
</feature>
<dbReference type="GO" id="GO:0004566">
    <property type="term" value="F:beta-glucuronidase activity"/>
    <property type="evidence" value="ECO:0007669"/>
    <property type="project" value="UniProtKB-EC"/>
</dbReference>
<dbReference type="Pfam" id="PF02836">
    <property type="entry name" value="Glyco_hydro_2_C"/>
    <property type="match status" value="1"/>
</dbReference>
<dbReference type="NCBIfam" id="NF007538">
    <property type="entry name" value="PRK10150.1"/>
    <property type="match status" value="1"/>
</dbReference>
<dbReference type="EMBL" id="KZ270003">
    <property type="protein sequence ID" value="OZC08775.1"/>
    <property type="molecule type" value="Genomic_DNA"/>
</dbReference>
<feature type="signal peptide" evidence="7">
    <location>
        <begin position="1"/>
        <end position="15"/>
    </location>
</feature>
<evidence type="ECO:0000256" key="3">
    <source>
        <dbReference type="ARBA" id="ARBA00012761"/>
    </source>
</evidence>
<dbReference type="Pfam" id="PF00703">
    <property type="entry name" value="Glyco_hydro_2"/>
    <property type="match status" value="1"/>
</dbReference>